<dbReference type="EMBL" id="HG695494">
    <property type="protein sequence ID" value="CDI86511.1"/>
    <property type="molecule type" value="Genomic_DNA"/>
</dbReference>
<proteinExistence type="predicted"/>
<protein>
    <submittedName>
        <fullName evidence="2">Uncharacterized protein</fullName>
    </submittedName>
</protein>
<sequence>MRGKFRPGVLWACVFLRHEQVLPATEALLELSAAENQWISTGTLSARESVETHTGLLHGTSLDTFDGRVEHQSPVDSRPCENSPITDKPELGALRKSALTKGFGAILALVLCALFLSAERKTRILSTPESSSKEEPSYPSRKAAGEDASTQENGTASKRPVGDKSEALRRLQRVRVLLPAASRLAAAVGTTEAQKLLGSVQKAFSEARSAAESDEKRLESSLNDGMQALRSLHQAALQQAKVLAQDGAQVPVFSLLESEEVEGSMENELEHVIEGDTVLPFMVYLRSLQESVIGLSRRFEDAHERLLAETHFADERDEYMLVSAVAELEWLLSLGERKRQVIQRATTLKGCAICGIRIHLRCHVEEWMRTLQGSMELLQAYVGLVSNAIQSSFENPNPLELAEEDSSSVHNLRRKLTEVKELLSELRKAKQDVHASTSVGSAAAAFKKAEQIKGEAQTLLDDCWDTTKVLPSPNHELTTSDTALLARSATKALVIADEENAAIGASLSTVYSRCSDALQKSDTAMANAKHINPAVAEQLRAHAKETEDRVALHMKRIQHSATQLQSTEDLTDAIMLLEDLGEHIPVLVECNKRAVLLVLESYLHTLLEEDIQASVKAAAHAFSSKLTLTGPNKMLFEKLQRRFNKAKMAATKAANLTEAAQAAAKIRMHGEALSDFASDLRRGRVEPP</sequence>
<evidence type="ECO:0000313" key="3">
    <source>
        <dbReference type="Proteomes" id="UP000018201"/>
    </source>
</evidence>
<reference evidence="2" key="2">
    <citation type="submission" date="2013-10" db="EMBL/GenBank/DDBJ databases">
        <authorList>
            <person name="Aslett M."/>
        </authorList>
    </citation>
    <scope>NUCLEOTIDE SEQUENCE [LARGE SCALE GENOMIC DNA]</scope>
    <source>
        <strain evidence="2">Houghton</strain>
    </source>
</reference>
<dbReference type="OrthoDB" id="347420at2759"/>
<evidence type="ECO:0000256" key="1">
    <source>
        <dbReference type="SAM" id="MobiDB-lite"/>
    </source>
</evidence>
<gene>
    <name evidence="2" type="ORF">EPH_0073890</name>
</gene>
<reference evidence="2" key="1">
    <citation type="submission" date="2013-10" db="EMBL/GenBank/DDBJ databases">
        <title>Genomic analysis of the causative agents of coccidiosis in chickens.</title>
        <authorList>
            <person name="Reid A.J."/>
            <person name="Blake D."/>
            <person name="Billington K."/>
            <person name="Browne H."/>
            <person name="Dunn M."/>
            <person name="Hung S."/>
            <person name="Kawahara F."/>
            <person name="Miranda-Saavedra D."/>
            <person name="Mourier T."/>
            <person name="Nagra H."/>
            <person name="Otto T.D."/>
            <person name="Rawlings N."/>
            <person name="Sanchez A."/>
            <person name="Sanders M."/>
            <person name="Subramaniam C."/>
            <person name="Tay Y."/>
            <person name="Dear P."/>
            <person name="Doerig C."/>
            <person name="Gruber A."/>
            <person name="Parkinson J."/>
            <person name="Shirley M."/>
            <person name="Wan K.L."/>
            <person name="Berriman M."/>
            <person name="Tomley F."/>
            <person name="Pain A."/>
        </authorList>
    </citation>
    <scope>NUCLEOTIDE SEQUENCE [LARGE SCALE GENOMIC DNA]</scope>
    <source>
        <strain evidence="2">Houghton</strain>
    </source>
</reference>
<accession>U6H1T5</accession>
<dbReference type="Proteomes" id="UP000018201">
    <property type="component" value="Unassembled WGS sequence"/>
</dbReference>
<evidence type="ECO:0000313" key="2">
    <source>
        <dbReference type="EMBL" id="CDI86511.1"/>
    </source>
</evidence>
<name>U6H1T5_9EIME</name>
<feature type="region of interest" description="Disordered" evidence="1">
    <location>
        <begin position="125"/>
        <end position="165"/>
    </location>
</feature>
<keyword evidence="3" id="KW-1185">Reference proteome</keyword>
<organism evidence="2 3">
    <name type="scientific">Eimeria praecox</name>
    <dbReference type="NCBI Taxonomy" id="51316"/>
    <lineage>
        <taxon>Eukaryota</taxon>
        <taxon>Sar</taxon>
        <taxon>Alveolata</taxon>
        <taxon>Apicomplexa</taxon>
        <taxon>Conoidasida</taxon>
        <taxon>Coccidia</taxon>
        <taxon>Eucoccidiorida</taxon>
        <taxon>Eimeriorina</taxon>
        <taxon>Eimeriidae</taxon>
        <taxon>Eimeria</taxon>
    </lineage>
</organism>
<dbReference type="AlphaFoldDB" id="U6H1T5"/>
<dbReference type="VEuPathDB" id="ToxoDB:EPH_0073890"/>